<keyword evidence="5" id="KW-1185">Reference proteome</keyword>
<evidence type="ECO:0000313" key="5">
    <source>
        <dbReference type="Proteomes" id="UP001589834"/>
    </source>
</evidence>
<dbReference type="Gene3D" id="6.10.10.120">
    <property type="entry name" value="Antitoxin ParD1-like"/>
    <property type="match status" value="1"/>
</dbReference>
<protein>
    <submittedName>
        <fullName evidence="4">Type II toxin-antitoxin system ParD family antitoxin</fullName>
    </submittedName>
</protein>
<dbReference type="InterPro" id="IPR022789">
    <property type="entry name" value="ParD"/>
</dbReference>
<dbReference type="RefSeq" id="WP_293221259.1">
    <property type="nucleotide sequence ID" value="NZ_JBHLTN010000043.1"/>
</dbReference>
<evidence type="ECO:0000256" key="2">
    <source>
        <dbReference type="ARBA" id="ARBA00022649"/>
    </source>
</evidence>
<dbReference type="EMBL" id="JBHLTN010000043">
    <property type="protein sequence ID" value="MFC0594377.1"/>
    <property type="molecule type" value="Genomic_DNA"/>
</dbReference>
<dbReference type="InterPro" id="IPR010985">
    <property type="entry name" value="Ribbon_hlx_hlx"/>
</dbReference>
<sequence length="87" mass="9699">MGMNVNLTPQLEDMVRAKVSSGLYGSASEVVREALRLMEEQDRVRQLKLEELRYQIRKGLESGAGEPWDAGALKQKARAHRSSQTAA</sequence>
<feature type="region of interest" description="Disordered" evidence="3">
    <location>
        <begin position="62"/>
        <end position="87"/>
    </location>
</feature>
<reference evidence="4 5" key="1">
    <citation type="submission" date="2024-09" db="EMBL/GenBank/DDBJ databases">
        <authorList>
            <person name="Sun Q."/>
            <person name="Mori K."/>
        </authorList>
    </citation>
    <scope>NUCLEOTIDE SEQUENCE [LARGE SCALE GENOMIC DNA]</scope>
    <source>
        <strain evidence="4 5">NCAIM B.02336</strain>
    </source>
</reference>
<dbReference type="PANTHER" id="PTHR36582:SF2">
    <property type="entry name" value="ANTITOXIN PARD"/>
    <property type="match status" value="1"/>
</dbReference>
<organism evidence="4 5">
    <name type="scientific">Ottowia pentelensis</name>
    <dbReference type="NCBI Taxonomy" id="511108"/>
    <lineage>
        <taxon>Bacteria</taxon>
        <taxon>Pseudomonadati</taxon>
        <taxon>Pseudomonadota</taxon>
        <taxon>Betaproteobacteria</taxon>
        <taxon>Burkholderiales</taxon>
        <taxon>Comamonadaceae</taxon>
        <taxon>Ottowia</taxon>
    </lineage>
</organism>
<dbReference type="PANTHER" id="PTHR36582">
    <property type="entry name" value="ANTITOXIN PARD"/>
    <property type="match status" value="1"/>
</dbReference>
<comment type="similarity">
    <text evidence="1">Belongs to the ParD antitoxin family.</text>
</comment>
<proteinExistence type="inferred from homology"/>
<gene>
    <name evidence="4" type="ORF">ACFFGG_17650</name>
</gene>
<name>A0ABV6PX23_9BURK</name>
<keyword evidence="2" id="KW-1277">Toxin-antitoxin system</keyword>
<evidence type="ECO:0000313" key="4">
    <source>
        <dbReference type="EMBL" id="MFC0594377.1"/>
    </source>
</evidence>
<accession>A0ABV6PX23</accession>
<evidence type="ECO:0000256" key="1">
    <source>
        <dbReference type="ARBA" id="ARBA00008580"/>
    </source>
</evidence>
<comment type="caution">
    <text evidence="4">The sequence shown here is derived from an EMBL/GenBank/DDBJ whole genome shotgun (WGS) entry which is preliminary data.</text>
</comment>
<dbReference type="NCBIfam" id="TIGR02606">
    <property type="entry name" value="antidote_CC2985"/>
    <property type="match status" value="1"/>
</dbReference>
<evidence type="ECO:0000256" key="3">
    <source>
        <dbReference type="SAM" id="MobiDB-lite"/>
    </source>
</evidence>
<dbReference type="Proteomes" id="UP001589834">
    <property type="component" value="Unassembled WGS sequence"/>
</dbReference>
<dbReference type="InterPro" id="IPR038296">
    <property type="entry name" value="ParD_sf"/>
</dbReference>
<dbReference type="SUPFAM" id="SSF47598">
    <property type="entry name" value="Ribbon-helix-helix"/>
    <property type="match status" value="1"/>
</dbReference>
<dbReference type="Pfam" id="PF03693">
    <property type="entry name" value="ParD_antitoxin"/>
    <property type="match status" value="1"/>
</dbReference>